<evidence type="ECO:0000313" key="10">
    <source>
        <dbReference type="EMBL" id="MEA5257005.1"/>
    </source>
</evidence>
<dbReference type="Gene3D" id="2.40.170.20">
    <property type="entry name" value="TonB-dependent receptor, beta-barrel domain"/>
    <property type="match status" value="1"/>
</dbReference>
<feature type="domain" description="TonB-dependent receptor plug" evidence="9">
    <location>
        <begin position="121"/>
        <end position="225"/>
    </location>
</feature>
<dbReference type="PROSITE" id="PS52016">
    <property type="entry name" value="TONB_DEPENDENT_REC_3"/>
    <property type="match status" value="1"/>
</dbReference>
<keyword evidence="6 7" id="KW-0998">Cell outer membrane</keyword>
<feature type="chain" id="PRO_5046511951" evidence="8">
    <location>
        <begin position="28"/>
        <end position="1091"/>
    </location>
</feature>
<dbReference type="InterPro" id="IPR023997">
    <property type="entry name" value="TonB-dep_OMP_SusC/RagA_CS"/>
</dbReference>
<dbReference type="RefSeq" id="WP_323247096.1">
    <property type="nucleotide sequence ID" value="NZ_JAYFUL010000005.1"/>
</dbReference>
<sequence>MNTKFYSTWKSMLLSCVFLLSTFLTMAQDRRVTGKVTGADGQGIPGVSVLLKGTQTGVSTDANGGFAINLKSGKDVLLISAIGYKSTEVKVGTQSNVEVKLAEDVSALDEVIVTGYSSSSKRESTGSVSTIKAKDLVAVPSGNVEQQLQGRASGVTVISSGQPGAASLVRIHGFGSFGDNNPLYIVDGVPVQSTDFLAPGDIESTTILKDAAAASIYGARAANGVIVYTTKKGTKKARALEVTYDGLYGVTDPGKGQAMLNPQEQADWTWNAIRNTAIADGTAPNYGHPQYGTGTTAVLPDYINVGGRSGVIGTVDLASEKAKYNVDPNAGAIYQVVKANKAGTDWYGAITRMAPVSRHNLGFSGGTEHGRYYFGLSAQEQAGILIYNQFKRYTFRANSEFDLSKRIRIGENLQFTYKSVLAQDNNDLLNPNRSGVNTVAGEGDVLSAFRMPPIIPIYDEFGGYAGTAAKGFNNPRNPVASRDGSKNDKSYTANGFGNIYLEIEPIPNLLLKTSIGGQYTNAYSYSYSRLQYENSENNASFGYNEFSGYQFGWTFTNTINYFKQLGDHKIKLLGGYEALNTGFGRGMSASGINPFSTDLDYITMTTVSATGKIVNSYINSGVTFSSMFGQLDYSFNDKYYFTGVVRRDGSSRFGINSRYGVFPAFSGAWRLSKEDFMRDLPWISDLKIKGGWGQMGNSNPVDPNNQYSLFASNVGNSFYDINGSNTSAVSGFYKSRIGNPNAKWETNTTINVGFESSLLKGKWDLAVDFWQRKTTDALFSVPLPGVLGTYAAAPAVNVGTLSNRGIDIQIINRGAIAKDWNYEVTATGSFLDNKITSFAPGIDYLTGGTYRGLTPVRNQLDKPMSSFYGYQVLGLFNSTDEVSKSPTQLGAAPGRFRYADVSGPKGVPDGIIDANDRTYLGSPVPTFTGGMTFRVTYKAFDFSTFLAVSLGNKIANVSKWYTDFYPSFTGAAVSARVKNSWTPTNTNTDQPIFEGASNFSTNSEFNSFYVENGSYMRMQNISIGYNIPKNVLSKIGLKNARISGAASNIFTITGYKGLDPSIGGAADTNFGIDIGNVPITRSYNVALNLSF</sequence>
<evidence type="ECO:0000259" key="9">
    <source>
        <dbReference type="Pfam" id="PF07715"/>
    </source>
</evidence>
<evidence type="ECO:0000256" key="4">
    <source>
        <dbReference type="ARBA" id="ARBA00022692"/>
    </source>
</evidence>
<feature type="signal peptide" evidence="8">
    <location>
        <begin position="1"/>
        <end position="27"/>
    </location>
</feature>
<keyword evidence="5 7" id="KW-0472">Membrane</keyword>
<keyword evidence="10" id="KW-0675">Receptor</keyword>
<evidence type="ECO:0000256" key="8">
    <source>
        <dbReference type="SAM" id="SignalP"/>
    </source>
</evidence>
<proteinExistence type="inferred from homology"/>
<protein>
    <submittedName>
        <fullName evidence="10">TonB-dependent receptor</fullName>
    </submittedName>
</protein>
<dbReference type="Pfam" id="PF13715">
    <property type="entry name" value="CarbopepD_reg_2"/>
    <property type="match status" value="1"/>
</dbReference>
<dbReference type="EMBL" id="JAYFUL010000005">
    <property type="protein sequence ID" value="MEA5257005.1"/>
    <property type="molecule type" value="Genomic_DNA"/>
</dbReference>
<dbReference type="InterPro" id="IPR023996">
    <property type="entry name" value="TonB-dep_OMP_SusC/RagA"/>
</dbReference>
<comment type="similarity">
    <text evidence="7">Belongs to the TonB-dependent receptor family.</text>
</comment>
<organism evidence="10 11">
    <name type="scientific">Arcicella aquatica</name>
    <dbReference type="NCBI Taxonomy" id="217141"/>
    <lineage>
        <taxon>Bacteria</taxon>
        <taxon>Pseudomonadati</taxon>
        <taxon>Bacteroidota</taxon>
        <taxon>Cytophagia</taxon>
        <taxon>Cytophagales</taxon>
        <taxon>Flectobacillaceae</taxon>
        <taxon>Arcicella</taxon>
    </lineage>
</organism>
<dbReference type="SUPFAM" id="SSF56935">
    <property type="entry name" value="Porins"/>
    <property type="match status" value="1"/>
</dbReference>
<evidence type="ECO:0000256" key="1">
    <source>
        <dbReference type="ARBA" id="ARBA00004571"/>
    </source>
</evidence>
<dbReference type="SUPFAM" id="SSF49464">
    <property type="entry name" value="Carboxypeptidase regulatory domain-like"/>
    <property type="match status" value="1"/>
</dbReference>
<dbReference type="InterPro" id="IPR008969">
    <property type="entry name" value="CarboxyPept-like_regulatory"/>
</dbReference>
<dbReference type="Pfam" id="PF07715">
    <property type="entry name" value="Plug"/>
    <property type="match status" value="1"/>
</dbReference>
<reference evidence="10 11" key="1">
    <citation type="submission" date="2023-12" db="EMBL/GenBank/DDBJ databases">
        <title>Novel species of the genus Arcicella isolated from rivers.</title>
        <authorList>
            <person name="Lu H."/>
        </authorList>
    </citation>
    <scope>NUCLEOTIDE SEQUENCE [LARGE SCALE GENOMIC DNA]</scope>
    <source>
        <strain evidence="10 11">LMG 21963</strain>
    </source>
</reference>
<keyword evidence="2 7" id="KW-0813">Transport</keyword>
<evidence type="ECO:0000256" key="5">
    <source>
        <dbReference type="ARBA" id="ARBA00023136"/>
    </source>
</evidence>
<dbReference type="Gene3D" id="2.170.130.10">
    <property type="entry name" value="TonB-dependent receptor, plug domain"/>
    <property type="match status" value="1"/>
</dbReference>
<accession>A0ABU5QJP9</accession>
<keyword evidence="8" id="KW-0732">Signal</keyword>
<dbReference type="Gene3D" id="2.60.40.1120">
    <property type="entry name" value="Carboxypeptidase-like, regulatory domain"/>
    <property type="match status" value="1"/>
</dbReference>
<dbReference type="InterPro" id="IPR036942">
    <property type="entry name" value="Beta-barrel_TonB_sf"/>
</dbReference>
<dbReference type="NCBIfam" id="TIGR04056">
    <property type="entry name" value="OMP_RagA_SusC"/>
    <property type="match status" value="1"/>
</dbReference>
<evidence type="ECO:0000256" key="6">
    <source>
        <dbReference type="ARBA" id="ARBA00023237"/>
    </source>
</evidence>
<dbReference type="InterPro" id="IPR039426">
    <property type="entry name" value="TonB-dep_rcpt-like"/>
</dbReference>
<evidence type="ECO:0000256" key="3">
    <source>
        <dbReference type="ARBA" id="ARBA00022452"/>
    </source>
</evidence>
<evidence type="ECO:0000256" key="7">
    <source>
        <dbReference type="PROSITE-ProRule" id="PRU01360"/>
    </source>
</evidence>
<comment type="subcellular location">
    <subcellularLocation>
        <location evidence="1 7">Cell outer membrane</location>
        <topology evidence="1 7">Multi-pass membrane protein</topology>
    </subcellularLocation>
</comment>
<dbReference type="InterPro" id="IPR037066">
    <property type="entry name" value="Plug_dom_sf"/>
</dbReference>
<evidence type="ECO:0000256" key="2">
    <source>
        <dbReference type="ARBA" id="ARBA00022448"/>
    </source>
</evidence>
<evidence type="ECO:0000313" key="11">
    <source>
        <dbReference type="Proteomes" id="UP001304671"/>
    </source>
</evidence>
<dbReference type="InterPro" id="IPR012910">
    <property type="entry name" value="Plug_dom"/>
</dbReference>
<name>A0ABU5QJP9_9BACT</name>
<keyword evidence="3 7" id="KW-1134">Transmembrane beta strand</keyword>
<dbReference type="Proteomes" id="UP001304671">
    <property type="component" value="Unassembled WGS sequence"/>
</dbReference>
<keyword evidence="4 7" id="KW-0812">Transmembrane</keyword>
<dbReference type="NCBIfam" id="TIGR04057">
    <property type="entry name" value="SusC_RagA_signa"/>
    <property type="match status" value="1"/>
</dbReference>
<comment type="caution">
    <text evidence="10">The sequence shown here is derived from an EMBL/GenBank/DDBJ whole genome shotgun (WGS) entry which is preliminary data.</text>
</comment>
<keyword evidence="11" id="KW-1185">Reference proteome</keyword>
<gene>
    <name evidence="10" type="ORF">VB264_04355</name>
</gene>